<organism evidence="2 3">
    <name type="scientific">Streptomyces yunnanensis</name>
    <dbReference type="NCBI Taxonomy" id="156453"/>
    <lineage>
        <taxon>Bacteria</taxon>
        <taxon>Bacillati</taxon>
        <taxon>Actinomycetota</taxon>
        <taxon>Actinomycetes</taxon>
        <taxon>Kitasatosporales</taxon>
        <taxon>Streptomycetaceae</taxon>
        <taxon>Streptomyces</taxon>
    </lineage>
</organism>
<comment type="caution">
    <text evidence="2">The sequence shown here is derived from an EMBL/GenBank/DDBJ whole genome shotgun (WGS) entry which is preliminary data.</text>
</comment>
<sequence>MNRPGGNGTSANRPRSKRPGTTRTGTSGPAGNSWWASRWSSPRPARDASPGRPEGRAGRRQPSMRRTKSPTAVRISSAVHSSAGEATVTSVIATPGGPAEAGSNHLPNSVVRVSSA</sequence>
<feature type="region of interest" description="Disordered" evidence="1">
    <location>
        <begin position="1"/>
        <end position="116"/>
    </location>
</feature>
<proteinExistence type="predicted"/>
<accession>A0A9X8MSS9</accession>
<evidence type="ECO:0000313" key="3">
    <source>
        <dbReference type="Proteomes" id="UP000184388"/>
    </source>
</evidence>
<protein>
    <submittedName>
        <fullName evidence="2">Uncharacterized protein</fullName>
    </submittedName>
</protein>
<evidence type="ECO:0000256" key="1">
    <source>
        <dbReference type="SAM" id="MobiDB-lite"/>
    </source>
</evidence>
<dbReference type="EMBL" id="FRBK01000005">
    <property type="protein sequence ID" value="SHL66299.1"/>
    <property type="molecule type" value="Genomic_DNA"/>
</dbReference>
<feature type="compositionally biased region" description="Low complexity" evidence="1">
    <location>
        <begin position="21"/>
        <end position="50"/>
    </location>
</feature>
<dbReference type="AlphaFoldDB" id="A0A9X8MSS9"/>
<feature type="compositionally biased region" description="Polar residues" evidence="1">
    <location>
        <begin position="105"/>
        <end position="116"/>
    </location>
</feature>
<gene>
    <name evidence="2" type="ORF">SAMN05216268_105399</name>
</gene>
<dbReference type="Proteomes" id="UP000184388">
    <property type="component" value="Unassembled WGS sequence"/>
</dbReference>
<feature type="compositionally biased region" description="Basic residues" evidence="1">
    <location>
        <begin position="58"/>
        <end position="68"/>
    </location>
</feature>
<reference evidence="3" key="1">
    <citation type="submission" date="2016-11" db="EMBL/GenBank/DDBJ databases">
        <authorList>
            <person name="Jaros S."/>
            <person name="Januszkiewicz K."/>
            <person name="Wedrychowicz H."/>
        </authorList>
    </citation>
    <scope>NUCLEOTIDE SEQUENCE [LARGE SCALE GENOMIC DNA]</scope>
    <source>
        <strain evidence="3">CGMCC 4.3555</strain>
    </source>
</reference>
<name>A0A9X8MSS9_9ACTN</name>
<evidence type="ECO:0000313" key="2">
    <source>
        <dbReference type="EMBL" id="SHL66299.1"/>
    </source>
</evidence>